<feature type="region of interest" description="Disordered" evidence="2">
    <location>
        <begin position="103"/>
        <end position="358"/>
    </location>
</feature>
<feature type="compositionally biased region" description="Low complexity" evidence="2">
    <location>
        <begin position="14"/>
        <end position="23"/>
    </location>
</feature>
<feature type="region of interest" description="Disordered" evidence="2">
    <location>
        <begin position="1322"/>
        <end position="1376"/>
    </location>
</feature>
<dbReference type="GeneID" id="77731674"/>
<dbReference type="RefSeq" id="XP_052947373.1">
    <property type="nucleotide sequence ID" value="XM_053092469.1"/>
</dbReference>
<feature type="region of interest" description="Disordered" evidence="2">
    <location>
        <begin position="802"/>
        <end position="822"/>
    </location>
</feature>
<feature type="compositionally biased region" description="Basic and acidic residues" evidence="2">
    <location>
        <begin position="1232"/>
        <end position="1244"/>
    </location>
</feature>
<feature type="compositionally biased region" description="Basic and acidic residues" evidence="2">
    <location>
        <begin position="47"/>
        <end position="63"/>
    </location>
</feature>
<comment type="caution">
    <text evidence="3">The sequence shown here is derived from an EMBL/GenBank/DDBJ whole genome shotgun (WGS) entry which is preliminary data.</text>
</comment>
<dbReference type="PANTHER" id="PTHR13037">
    <property type="entry name" value="FORMIN"/>
    <property type="match status" value="1"/>
</dbReference>
<feature type="region of interest" description="Disordered" evidence="2">
    <location>
        <begin position="1"/>
        <end position="63"/>
    </location>
</feature>
<feature type="region of interest" description="Disordered" evidence="2">
    <location>
        <begin position="1744"/>
        <end position="1773"/>
    </location>
</feature>
<feature type="compositionally biased region" description="Polar residues" evidence="2">
    <location>
        <begin position="1562"/>
        <end position="1578"/>
    </location>
</feature>
<feature type="compositionally biased region" description="Low complexity" evidence="2">
    <location>
        <begin position="1137"/>
        <end position="1146"/>
    </location>
</feature>
<evidence type="ECO:0000313" key="3">
    <source>
        <dbReference type="EMBL" id="KAI9637596.1"/>
    </source>
</evidence>
<protein>
    <submittedName>
        <fullName evidence="3">Uncharacterized protein</fullName>
    </submittedName>
</protein>
<dbReference type="PANTHER" id="PTHR13037:SF24">
    <property type="entry name" value="POLYCOMB PROTEIN PCL-RELATED"/>
    <property type="match status" value="1"/>
</dbReference>
<feature type="compositionally biased region" description="Polar residues" evidence="2">
    <location>
        <begin position="24"/>
        <end position="33"/>
    </location>
</feature>
<keyword evidence="1" id="KW-0945">Host-virus interaction</keyword>
<feature type="region of interest" description="Disordered" evidence="2">
    <location>
        <begin position="1517"/>
        <end position="1663"/>
    </location>
</feature>
<dbReference type="EMBL" id="JAKWFO010000004">
    <property type="protein sequence ID" value="KAI9637596.1"/>
    <property type="molecule type" value="Genomic_DNA"/>
</dbReference>
<feature type="compositionally biased region" description="Basic residues" evidence="2">
    <location>
        <begin position="1"/>
        <end position="11"/>
    </location>
</feature>
<feature type="compositionally biased region" description="Pro residues" evidence="2">
    <location>
        <begin position="327"/>
        <end position="342"/>
    </location>
</feature>
<feature type="region of interest" description="Disordered" evidence="2">
    <location>
        <begin position="1055"/>
        <end position="1075"/>
    </location>
</feature>
<evidence type="ECO:0000256" key="2">
    <source>
        <dbReference type="SAM" id="MobiDB-lite"/>
    </source>
</evidence>
<feature type="region of interest" description="Disordered" evidence="2">
    <location>
        <begin position="1223"/>
        <end position="1244"/>
    </location>
</feature>
<feature type="compositionally biased region" description="Low complexity" evidence="2">
    <location>
        <begin position="1359"/>
        <end position="1376"/>
    </location>
</feature>
<gene>
    <name evidence="3" type="ORF">MKK02DRAFT_43522</name>
</gene>
<feature type="compositionally biased region" description="Low complexity" evidence="2">
    <location>
        <begin position="1324"/>
        <end position="1334"/>
    </location>
</feature>
<sequence length="1773" mass="190751">MGFHSPLRKSHLQPSTTAAPPSSYSRQTGSTFRDSLRRIPSSIFTRGDTKKEMERKKSVDKLNMEPIPAKMAVRAPIVEAGMIKEKEKKVKTKTRKALGELFGWGNSASSAPTHPVISPPSPLRCALPTLPSKAPTPPIKDHTILRKAPPSAIPRKPSFGSIVSRPTVTALRAPSPLNYGRPSIGDDPFGRDDNGAEVVTHAPKRDTQTPSIKSDFSAERRRDSCHSGKALSTKTVASDEVSVHGVAMRARMSSPRRVTMASVIEEKKRMSNSPPRPNSHSAPTLNPLIAPPPRSDSLNRDLFPAPRQAAPHPRVRVTNAPMYASAPAPPPTPAPALVPAPPSASTKKPSMAGLKKEKTRSRVWGFLGKKSGKAKEDKENEQPELVETINSRPFVLGSNVQVLHHGISRPNISASHVSPPFRPAVPVFHVSHPSVDTSSATCADSPCPIRKDLQPEYGWNNTLIVDAPNKRDSGSTIASFSDFKAAIEEANNGGHGTSTTGAEHCAQLLAGPKALPKRKSLSGLFGLDIKGSSSDLQAPLVSARSFASDHSGFDWSPPKLRPLSEEMNEMTFGSFSGNDLGNPTLQKPDPSLRRVASATDKLVSLVSNFDFSPAPSPANPRIAPVASFTSLRHRISNSPTPIRKVKSAMLFHKSNIPPVKASAISPLKYVLHRAHVRKMDGVGICAEKPDTDSPPPSSLVKRGMRNPFAPPSPDRGSGGSTTPAVVAGSPLAKRARDPIAFGPAMGLAGFMDEQTSGDVGDVPADLQAMFMGLQGEDADLGALGLPVPPMDRVAPRRPARAAPKISLPPVPPPARPSTTSTPLSVNIKTVIDQDQDFAVDQYTTPIDNRKSFDFVNNSSGNRDSFDFTSEYEELDRGTHRASFVEALHRIGSSDMLKAKMADLPALPPLPAGPLWTIEQSPDSVRTLKMGDTHADRFADAPEPTVTRYVSPARPRKAPFQGTFAFQQQIIGKTSPNLPPPVPPLPAHLAPESIWTKSHSRGESGLSIATLSSVGSVIDTAETAREYTNYFEVNFTQHLAKQTSATQAHSRGTSIDSLYLDTSDPRAPTRRAHHRRNSSIISVESIGVPGQVLSTGLPPNSLYNNVRRSGYISKHRRDGSTDSAFGRSDWASHRRSMSTESTTSVTSVSRIVRPGLGDRMFKLDGGVQLSSITGSPADALTHNRGRSGSWASSDREEVSYDTILDGSPKDAIFDSLFDGRGVASGSETEAEAEAERHSLSSSSTEKRFSGLSESVFGADTEEAVIKQGFFLKGMRPVSAISSGLSSENGEDTFLDIKRYIKRAKEECFESPGEEHMTPIQETLRRSTGTSSLSGSFPRPAKPNSARRRRPAHLVFGMADPSTPGLTSPSTSETSSRLSLETRFSSERSMGHFRQKSSANIHTQATIKEEISLATLRPPKSSSSPRVRIVLSRENLRRQDTLAAYESDEDKDDDSTESITAWLRFQREADEVCRRTKSDFRDSAESRAAVAEFQGQTRFSPQSVADFLAQSAAVYKPLEKAIPTQRPRDQAHRRKVSLADARALTSPYGLPLPKPATVNKPRGSLTTKFERSNSAASYISSEDGAGAGGDGTPKSGIFDHLMSDLVPSPRRSPPRSAPPPSTGVFAGFLHQRQSPSGDVFNLASHAAGGQQKRGKASDPPARTQPLVSLSKENQAVGPADNRARVDSGTRRKALGWGRRRNSDGPAQVVQSKVVPLGVGLGPRMARAAVMKDKENAVVPPVPAIKMKSIPRPRYPSGARPAQRAAGPIGGRAMRA</sequence>
<feature type="region of interest" description="Disordered" evidence="2">
    <location>
        <begin position="1171"/>
        <end position="1192"/>
    </location>
</feature>
<name>A0AA38HC48_9TREE</name>
<evidence type="ECO:0000256" key="1">
    <source>
        <dbReference type="ARBA" id="ARBA00022581"/>
    </source>
</evidence>
<feature type="region of interest" description="Disordered" evidence="2">
    <location>
        <begin position="685"/>
        <end position="729"/>
    </location>
</feature>
<reference evidence="3" key="1">
    <citation type="journal article" date="2022" name="G3 (Bethesda)">
        <title>High quality genome of the basidiomycete yeast Dioszegia hungarica PDD-24b-2 isolated from cloud water.</title>
        <authorList>
            <person name="Jarrige D."/>
            <person name="Haridas S."/>
            <person name="Bleykasten-Grosshans C."/>
            <person name="Joly M."/>
            <person name="Nadalig T."/>
            <person name="Sancelme M."/>
            <person name="Vuilleumier S."/>
            <person name="Grigoriev I.V."/>
            <person name="Amato P."/>
            <person name="Bringel F."/>
        </authorList>
    </citation>
    <scope>NUCLEOTIDE SEQUENCE</scope>
    <source>
        <strain evidence="3">PDD-24b-2</strain>
    </source>
</reference>
<evidence type="ECO:0000313" key="4">
    <source>
        <dbReference type="Proteomes" id="UP001164286"/>
    </source>
</evidence>
<feature type="compositionally biased region" description="Basic and acidic residues" evidence="2">
    <location>
        <begin position="216"/>
        <end position="226"/>
    </location>
</feature>
<accession>A0AA38HC48</accession>
<organism evidence="3 4">
    <name type="scientific">Dioszegia hungarica</name>
    <dbReference type="NCBI Taxonomy" id="4972"/>
    <lineage>
        <taxon>Eukaryota</taxon>
        <taxon>Fungi</taxon>
        <taxon>Dikarya</taxon>
        <taxon>Basidiomycota</taxon>
        <taxon>Agaricomycotina</taxon>
        <taxon>Tremellomycetes</taxon>
        <taxon>Tremellales</taxon>
        <taxon>Bulleribasidiaceae</taxon>
        <taxon>Dioszegia</taxon>
    </lineage>
</organism>
<feature type="compositionally biased region" description="Pro residues" evidence="2">
    <location>
        <begin position="806"/>
        <end position="815"/>
    </location>
</feature>
<dbReference type="Proteomes" id="UP001164286">
    <property type="component" value="Unassembled WGS sequence"/>
</dbReference>
<feature type="region of interest" description="Disordered" evidence="2">
    <location>
        <begin position="1112"/>
        <end position="1146"/>
    </location>
</feature>
<keyword evidence="4" id="KW-1185">Reference proteome</keyword>
<proteinExistence type="predicted"/>